<evidence type="ECO:0000256" key="3">
    <source>
        <dbReference type="SAM" id="Phobius"/>
    </source>
</evidence>
<feature type="compositionally biased region" description="Acidic residues" evidence="2">
    <location>
        <begin position="711"/>
        <end position="727"/>
    </location>
</feature>
<dbReference type="RefSeq" id="WP_306727418.1">
    <property type="nucleotide sequence ID" value="NZ_JAVDDT010000002.1"/>
</dbReference>
<evidence type="ECO:0000259" key="4">
    <source>
        <dbReference type="Pfam" id="PF25800"/>
    </source>
</evidence>
<keyword evidence="6" id="KW-1185">Reference proteome</keyword>
<feature type="compositionally biased region" description="Acidic residues" evidence="2">
    <location>
        <begin position="745"/>
        <end position="760"/>
    </location>
</feature>
<feature type="region of interest" description="Disordered" evidence="2">
    <location>
        <begin position="813"/>
        <end position="867"/>
    </location>
</feature>
<sequence>MRPILACAVAIAALIWMPASWALGLGDVELRSALNQPLDARIELVSPRQEELDQLQVGLASTEHFQRYGLERTAIHARMRFELVRDGRDAYIHVTTEQPVRDPFVSFLVEARWAAGRLLREYTLLLDPPDFGPGEAAEPERAVTEAEPREPRPEPRAERPRPEPEPERVTPRRTEIDRAAPRLGGRFGPVQRNQNLWNIANELRPSGVSINQMMIALFEANPGAFDGNINRLRQGAVLRVPERAELDRVNVSVANREVTRQNEAWQQGRARVAEAPQREQRDELRLVAPGEEDAEAVGVGTEEAETRIAELETQLDRARDQRAEAEDQSAGLRDRVSELEGEIDELRRMLELKDEQLASLQQRVRDDDLVAGLEEEPVFVDEEDMLPEEDDELIRDEDEDAALADEDDDALAALDDEAAAEDMAALEEEPVTEAEEPARPATRHQEPPSMLSRITGLLATPVGMGILGALVLAAALGLVAVRRRRAATTASVTEWDEGDDGDLADAEVSPDGSDVEDVNLSDDLDAAEAREEAAPADCGTNVEELLEEADFHVAYGTYDKASGMLEDALANNARDARIHLKLAETHFAAGNAAAFVEAARRFRNEMGDDSDEWAQIARMGREIAPSEDMFAGAAPDEAGTDDLEPPEGGTLSDGMLHADDMSEAIDLDLDADVTADDGEDEPVFDLPDDSAGDEGGVSGRSDELVDSDAGGGDDDLSFDLPDLDEGDGSGPSQAEPESPAPAAEEPSDSDDLDFGLDEESASVLDRTAEGDTDKDEDLDFPTVDVPPEKANEAFGTDSQAQFEKAFQELSAYVGSDEDKGGDAGEMSWQRDEPGTTTADEGRPGGIDFGDDDDELLDLGDDDGDEMGEIDTKIDLARAYIDMGDSDGARGILEEVIDEGNEDQQKEARSLLESI</sequence>
<dbReference type="Gene3D" id="1.25.40.10">
    <property type="entry name" value="Tetratricopeptide repeat domain"/>
    <property type="match status" value="1"/>
</dbReference>
<dbReference type="InterPro" id="IPR038440">
    <property type="entry name" value="FimV_C_sf"/>
</dbReference>
<dbReference type="InterPro" id="IPR020012">
    <property type="entry name" value="LysM_FimV"/>
</dbReference>
<dbReference type="InterPro" id="IPR020011">
    <property type="entry name" value="FimV_C"/>
</dbReference>
<evidence type="ECO:0000313" key="5">
    <source>
        <dbReference type="EMBL" id="MDQ2068921.1"/>
    </source>
</evidence>
<feature type="compositionally biased region" description="Low complexity" evidence="2">
    <location>
        <begin position="734"/>
        <end position="744"/>
    </location>
</feature>
<dbReference type="NCBIfam" id="TIGR03505">
    <property type="entry name" value="FimV_core"/>
    <property type="match status" value="1"/>
</dbReference>
<feature type="region of interest" description="Disordered" evidence="2">
    <location>
        <begin position="489"/>
        <end position="518"/>
    </location>
</feature>
<proteinExistence type="predicted"/>
<dbReference type="NCBIfam" id="TIGR03504">
    <property type="entry name" value="FimV_Cterm"/>
    <property type="match status" value="1"/>
</dbReference>
<feature type="compositionally biased region" description="Acidic residues" evidence="2">
    <location>
        <begin position="674"/>
        <end position="692"/>
    </location>
</feature>
<feature type="region of interest" description="Disordered" evidence="2">
    <location>
        <begin position="674"/>
        <end position="800"/>
    </location>
</feature>
<name>A0ABU0W4G8_9GAMM</name>
<dbReference type="Gene3D" id="1.20.5.340">
    <property type="match status" value="1"/>
</dbReference>
<dbReference type="InterPro" id="IPR011990">
    <property type="entry name" value="TPR-like_helical_dom_sf"/>
</dbReference>
<dbReference type="Gene3D" id="1.20.58.2200">
    <property type="match status" value="1"/>
</dbReference>
<feature type="compositionally biased region" description="Acidic residues" evidence="2">
    <location>
        <begin position="423"/>
        <end position="435"/>
    </location>
</feature>
<feature type="region of interest" description="Disordered" evidence="2">
    <location>
        <begin position="423"/>
        <end position="448"/>
    </location>
</feature>
<evidence type="ECO:0000256" key="2">
    <source>
        <dbReference type="SAM" id="MobiDB-lite"/>
    </source>
</evidence>
<dbReference type="Proteomes" id="UP001239019">
    <property type="component" value="Unassembled WGS sequence"/>
</dbReference>
<feature type="region of interest" description="Disordered" evidence="2">
    <location>
        <begin position="631"/>
        <end position="655"/>
    </location>
</feature>
<comment type="caution">
    <text evidence="5">The sequence shown here is derived from an EMBL/GenBank/DDBJ whole genome shotgun (WGS) entry which is preliminary data.</text>
</comment>
<feature type="transmembrane region" description="Helical" evidence="3">
    <location>
        <begin position="457"/>
        <end position="481"/>
    </location>
</feature>
<reference evidence="5 6" key="1">
    <citation type="submission" date="2023-08" db="EMBL/GenBank/DDBJ databases">
        <title>Whole-genome sequencing of halo(alkali)philic microorganisms from hypersaline lakes.</title>
        <authorList>
            <person name="Sorokin D.Y."/>
            <person name="Abbas B."/>
            <person name="Merkel A.Y."/>
        </authorList>
    </citation>
    <scope>NUCLEOTIDE SEQUENCE [LARGE SCALE GENOMIC DNA]</scope>
    <source>
        <strain evidence="5 6">AB-CW4</strain>
    </source>
</reference>
<keyword evidence="1" id="KW-0175">Coiled coil</keyword>
<evidence type="ECO:0000256" key="1">
    <source>
        <dbReference type="SAM" id="Coils"/>
    </source>
</evidence>
<feature type="compositionally biased region" description="Basic and acidic residues" evidence="2">
    <location>
        <begin position="138"/>
        <end position="176"/>
    </location>
</feature>
<dbReference type="Pfam" id="PF25800">
    <property type="entry name" value="FimV_N"/>
    <property type="match status" value="1"/>
</dbReference>
<dbReference type="SUPFAM" id="SSF48452">
    <property type="entry name" value="TPR-like"/>
    <property type="match status" value="1"/>
</dbReference>
<dbReference type="InterPro" id="IPR057840">
    <property type="entry name" value="FimV_N"/>
</dbReference>
<feature type="region of interest" description="Disordered" evidence="2">
    <location>
        <begin position="130"/>
        <end position="176"/>
    </location>
</feature>
<feature type="compositionally biased region" description="Basic and acidic residues" evidence="2">
    <location>
        <begin position="816"/>
        <end position="833"/>
    </location>
</feature>
<keyword evidence="3" id="KW-0812">Transmembrane</keyword>
<gene>
    <name evidence="5" type="ORF">RBH19_03410</name>
</gene>
<protein>
    <submittedName>
        <fullName evidence="5">FimV/HubP family polar landmark protein</fullName>
    </submittedName>
</protein>
<feature type="domain" description="FimV N-terminal" evidence="4">
    <location>
        <begin position="23"/>
        <end position="129"/>
    </location>
</feature>
<organism evidence="5 6">
    <name type="scientific">Natronospira bacteriovora</name>
    <dbReference type="NCBI Taxonomy" id="3069753"/>
    <lineage>
        <taxon>Bacteria</taxon>
        <taxon>Pseudomonadati</taxon>
        <taxon>Pseudomonadota</taxon>
        <taxon>Gammaproteobacteria</taxon>
        <taxon>Natronospirales</taxon>
        <taxon>Natronospiraceae</taxon>
        <taxon>Natronospira</taxon>
    </lineage>
</organism>
<keyword evidence="3" id="KW-0472">Membrane</keyword>
<feature type="compositionally biased region" description="Acidic residues" evidence="2">
    <location>
        <begin position="848"/>
        <end position="867"/>
    </location>
</feature>
<accession>A0ABU0W4G8</accession>
<keyword evidence="3" id="KW-1133">Transmembrane helix</keyword>
<feature type="coiled-coil region" evidence="1">
    <location>
        <begin position="301"/>
        <end position="363"/>
    </location>
</feature>
<feature type="compositionally biased region" description="Acidic residues" evidence="2">
    <location>
        <begin position="494"/>
        <end position="505"/>
    </location>
</feature>
<dbReference type="EMBL" id="JAVDDT010000002">
    <property type="protein sequence ID" value="MDQ2068921.1"/>
    <property type="molecule type" value="Genomic_DNA"/>
</dbReference>
<evidence type="ECO:0000313" key="6">
    <source>
        <dbReference type="Proteomes" id="UP001239019"/>
    </source>
</evidence>